<keyword evidence="4" id="KW-1185">Reference proteome</keyword>
<evidence type="ECO:0000313" key="3">
    <source>
        <dbReference type="EMBL" id="MFC5016808.1"/>
    </source>
</evidence>
<evidence type="ECO:0000259" key="2">
    <source>
        <dbReference type="Pfam" id="PF14534"/>
    </source>
</evidence>
<dbReference type="Pfam" id="PF14534">
    <property type="entry name" value="DUF4440"/>
    <property type="match status" value="1"/>
</dbReference>
<reference evidence="4" key="1">
    <citation type="journal article" date="2019" name="Int. J. Syst. Evol. Microbiol.">
        <title>The Global Catalogue of Microorganisms (GCM) 10K type strain sequencing project: providing services to taxonomists for standard genome sequencing and annotation.</title>
        <authorList>
            <consortium name="The Broad Institute Genomics Platform"/>
            <consortium name="The Broad Institute Genome Sequencing Center for Infectious Disease"/>
            <person name="Wu L."/>
            <person name="Ma J."/>
        </authorList>
    </citation>
    <scope>NUCLEOTIDE SEQUENCE [LARGE SCALE GENOMIC DNA]</scope>
    <source>
        <strain evidence="4">CGMCC 4.1542</strain>
    </source>
</reference>
<dbReference type="InterPro" id="IPR027843">
    <property type="entry name" value="DUF4440"/>
</dbReference>
<dbReference type="EMBL" id="JBHSJO010000001">
    <property type="protein sequence ID" value="MFC5016808.1"/>
    <property type="molecule type" value="Genomic_DNA"/>
</dbReference>
<dbReference type="SUPFAM" id="SSF54427">
    <property type="entry name" value="NTF2-like"/>
    <property type="match status" value="1"/>
</dbReference>
<organism evidence="3 4">
    <name type="scientific">Streptomyces lienomycini</name>
    <dbReference type="NCBI Taxonomy" id="284035"/>
    <lineage>
        <taxon>Bacteria</taxon>
        <taxon>Bacillati</taxon>
        <taxon>Actinomycetota</taxon>
        <taxon>Actinomycetes</taxon>
        <taxon>Kitasatosporales</taxon>
        <taxon>Streptomycetaceae</taxon>
        <taxon>Streptomyces</taxon>
    </lineage>
</organism>
<name>A0ABV9WW71_9ACTN</name>
<evidence type="ECO:0000313" key="4">
    <source>
        <dbReference type="Proteomes" id="UP001595855"/>
    </source>
</evidence>
<evidence type="ECO:0000256" key="1">
    <source>
        <dbReference type="SAM" id="MobiDB-lite"/>
    </source>
</evidence>
<sequence length="162" mass="17247">MTHVAGLFACHMTHSSSVPLARDAADHPQVFAQAFNTFDPSVLDQVYEPDAGFVPTPGHLVTGAGRPRANDAFLRLRVPIRVSPRHTYVVGDLALLIVDFVIEGLAAQGHPVRVEGTATDVARRGPDGFWRYVIDNPFGVAPPPEPAPGPGTEGAARPAPRT</sequence>
<proteinExistence type="predicted"/>
<feature type="domain" description="DUF4440" evidence="2">
    <location>
        <begin position="31"/>
        <end position="131"/>
    </location>
</feature>
<feature type="compositionally biased region" description="Pro residues" evidence="1">
    <location>
        <begin position="140"/>
        <end position="149"/>
    </location>
</feature>
<dbReference type="Proteomes" id="UP001595855">
    <property type="component" value="Unassembled WGS sequence"/>
</dbReference>
<dbReference type="RefSeq" id="WP_271416882.1">
    <property type="nucleotide sequence ID" value="NZ_BAAATN010000005.1"/>
</dbReference>
<feature type="region of interest" description="Disordered" evidence="1">
    <location>
        <begin position="140"/>
        <end position="162"/>
    </location>
</feature>
<protein>
    <submittedName>
        <fullName evidence="3">YybH family protein</fullName>
    </submittedName>
</protein>
<comment type="caution">
    <text evidence="3">The sequence shown here is derived from an EMBL/GenBank/DDBJ whole genome shotgun (WGS) entry which is preliminary data.</text>
</comment>
<dbReference type="InterPro" id="IPR032710">
    <property type="entry name" value="NTF2-like_dom_sf"/>
</dbReference>
<dbReference type="Gene3D" id="3.10.450.50">
    <property type="match status" value="1"/>
</dbReference>
<accession>A0ABV9WW71</accession>
<feature type="compositionally biased region" description="Low complexity" evidence="1">
    <location>
        <begin position="153"/>
        <end position="162"/>
    </location>
</feature>
<gene>
    <name evidence="3" type="ORF">ACFPRC_18205</name>
</gene>